<feature type="transmembrane region" description="Helical" evidence="7">
    <location>
        <begin position="168"/>
        <end position="193"/>
    </location>
</feature>
<comment type="caution">
    <text evidence="9">The sequence shown here is derived from an EMBL/GenBank/DDBJ whole genome shotgun (WGS) entry which is preliminary data.</text>
</comment>
<comment type="subcellular location">
    <subcellularLocation>
        <location evidence="1 7">Cell membrane</location>
        <topology evidence="1 7">Multi-pass membrane protein</topology>
    </subcellularLocation>
</comment>
<feature type="domain" description="VTT" evidence="8">
    <location>
        <begin position="76"/>
        <end position="191"/>
    </location>
</feature>
<dbReference type="PANTHER" id="PTHR12677:SF59">
    <property type="entry name" value="GOLGI APPARATUS MEMBRANE PROTEIN TVP38-RELATED"/>
    <property type="match status" value="1"/>
</dbReference>
<evidence type="ECO:0000256" key="4">
    <source>
        <dbReference type="ARBA" id="ARBA00022692"/>
    </source>
</evidence>
<evidence type="ECO:0000259" key="8">
    <source>
        <dbReference type="Pfam" id="PF09335"/>
    </source>
</evidence>
<feature type="transmembrane region" description="Helical" evidence="7">
    <location>
        <begin position="85"/>
        <end position="111"/>
    </location>
</feature>
<evidence type="ECO:0000256" key="3">
    <source>
        <dbReference type="ARBA" id="ARBA00022475"/>
    </source>
</evidence>
<dbReference type="InterPro" id="IPR015414">
    <property type="entry name" value="TMEM64"/>
</dbReference>
<evidence type="ECO:0000256" key="7">
    <source>
        <dbReference type="RuleBase" id="RU366058"/>
    </source>
</evidence>
<feature type="transmembrane region" description="Helical" evidence="7">
    <location>
        <begin position="199"/>
        <end position="217"/>
    </location>
</feature>
<sequence>MHPTGDDTQPATRSLGRGSVVRLGLLAVLVLLLLVAWVTGRVPEVDALRERVEDAGAWGPFVFVVGYAALALLPTPKGLMTALGAVLFGFAVGAVLAWAAAMLAALVAFGLSRLLGRAAVDRIIGGRLDRVDALMREHGLVAVVAVRLVPVLPYTAINYAAGLVPVGLAAYLLGTAVGMVPGTVAYAALGAFGTSPGRLSVGLAVFVALAVVATLVGRRMLRRGPTDGPIERSQVGS</sequence>
<keyword evidence="3 7" id="KW-1003">Cell membrane</keyword>
<evidence type="ECO:0000313" key="9">
    <source>
        <dbReference type="EMBL" id="NYD55808.1"/>
    </source>
</evidence>
<dbReference type="Pfam" id="PF09335">
    <property type="entry name" value="VTT_dom"/>
    <property type="match status" value="1"/>
</dbReference>
<keyword evidence="10" id="KW-1185">Reference proteome</keyword>
<dbReference type="AlphaFoldDB" id="A0A7Y9JPP0"/>
<dbReference type="EMBL" id="JACCBE010000001">
    <property type="protein sequence ID" value="NYD55808.1"/>
    <property type="molecule type" value="Genomic_DNA"/>
</dbReference>
<name>A0A7Y9JPP0_9ACTN</name>
<feature type="transmembrane region" description="Helical" evidence="7">
    <location>
        <begin position="20"/>
        <end position="40"/>
    </location>
</feature>
<evidence type="ECO:0000256" key="6">
    <source>
        <dbReference type="ARBA" id="ARBA00023136"/>
    </source>
</evidence>
<dbReference type="PANTHER" id="PTHR12677">
    <property type="entry name" value="GOLGI APPARATUS MEMBRANE PROTEIN TVP38-RELATED"/>
    <property type="match status" value="1"/>
</dbReference>
<dbReference type="InterPro" id="IPR032816">
    <property type="entry name" value="VTT_dom"/>
</dbReference>
<feature type="transmembrane region" description="Helical" evidence="7">
    <location>
        <begin position="55"/>
        <end position="73"/>
    </location>
</feature>
<proteinExistence type="inferred from homology"/>
<keyword evidence="5 7" id="KW-1133">Transmembrane helix</keyword>
<dbReference type="RefSeq" id="WP_179613779.1">
    <property type="nucleotide sequence ID" value="NZ_CP059163.1"/>
</dbReference>
<feature type="transmembrane region" description="Helical" evidence="7">
    <location>
        <begin position="140"/>
        <end position="161"/>
    </location>
</feature>
<organism evidence="9 10">
    <name type="scientific">Nocardioides marinisabuli</name>
    <dbReference type="NCBI Taxonomy" id="419476"/>
    <lineage>
        <taxon>Bacteria</taxon>
        <taxon>Bacillati</taxon>
        <taxon>Actinomycetota</taxon>
        <taxon>Actinomycetes</taxon>
        <taxon>Propionibacteriales</taxon>
        <taxon>Nocardioidaceae</taxon>
        <taxon>Nocardioides</taxon>
    </lineage>
</organism>
<comment type="similarity">
    <text evidence="2 7">Belongs to the TVP38/TMEM64 family.</text>
</comment>
<protein>
    <recommendedName>
        <fullName evidence="7">TVP38/TMEM64 family membrane protein</fullName>
    </recommendedName>
</protein>
<evidence type="ECO:0000256" key="1">
    <source>
        <dbReference type="ARBA" id="ARBA00004651"/>
    </source>
</evidence>
<evidence type="ECO:0000256" key="2">
    <source>
        <dbReference type="ARBA" id="ARBA00008640"/>
    </source>
</evidence>
<dbReference type="GO" id="GO:0005886">
    <property type="term" value="C:plasma membrane"/>
    <property type="evidence" value="ECO:0007669"/>
    <property type="project" value="UniProtKB-SubCell"/>
</dbReference>
<reference evidence="9 10" key="1">
    <citation type="submission" date="2020-07" db="EMBL/GenBank/DDBJ databases">
        <title>Sequencing the genomes of 1000 actinobacteria strains.</title>
        <authorList>
            <person name="Klenk H.-P."/>
        </authorList>
    </citation>
    <scope>NUCLEOTIDE SEQUENCE [LARGE SCALE GENOMIC DNA]</scope>
    <source>
        <strain evidence="9 10">DSM 18965</strain>
    </source>
</reference>
<evidence type="ECO:0000256" key="5">
    <source>
        <dbReference type="ARBA" id="ARBA00022989"/>
    </source>
</evidence>
<evidence type="ECO:0000313" key="10">
    <source>
        <dbReference type="Proteomes" id="UP000516957"/>
    </source>
</evidence>
<dbReference type="Proteomes" id="UP000516957">
    <property type="component" value="Unassembled WGS sequence"/>
</dbReference>
<gene>
    <name evidence="9" type="ORF">BKA08_000046</name>
</gene>
<keyword evidence="6 7" id="KW-0472">Membrane</keyword>
<accession>A0A7Y9JPP0</accession>
<keyword evidence="4 7" id="KW-0812">Transmembrane</keyword>